<feature type="region of interest" description="Disordered" evidence="1">
    <location>
        <begin position="1"/>
        <end position="34"/>
    </location>
</feature>
<proteinExistence type="predicted"/>
<dbReference type="PANTHER" id="PTHR12069">
    <property type="entry name" value="DNA-DIRECTED RNA POLYMERASES III 80 KDA POLYPEPTIDE RNA POLYMERASE III SUBUNIT 5"/>
    <property type="match status" value="1"/>
</dbReference>
<reference evidence="2" key="2">
    <citation type="submission" date="2023-06" db="EMBL/GenBank/DDBJ databases">
        <authorList>
            <consortium name="Lawrence Berkeley National Laboratory"/>
            <person name="Haridas S."/>
            <person name="Hensen N."/>
            <person name="Bonometti L."/>
            <person name="Westerberg I."/>
            <person name="Brannstrom I.O."/>
            <person name="Guillou S."/>
            <person name="Cros-Aarteil S."/>
            <person name="Calhoun S."/>
            <person name="Kuo A."/>
            <person name="Mondo S."/>
            <person name="Pangilinan J."/>
            <person name="Riley R."/>
            <person name="Labutti K."/>
            <person name="Andreopoulos B."/>
            <person name="Lipzen A."/>
            <person name="Chen C."/>
            <person name="Yanf M."/>
            <person name="Daum C."/>
            <person name="Ng V."/>
            <person name="Clum A."/>
            <person name="Steindorff A."/>
            <person name="Ohm R."/>
            <person name="Martin F."/>
            <person name="Silar P."/>
            <person name="Natvig D."/>
            <person name="Lalanne C."/>
            <person name="Gautier V."/>
            <person name="Ament-Velasquez S.L."/>
            <person name="Kruys A."/>
            <person name="Hutchinson M.I."/>
            <person name="Powell A.J."/>
            <person name="Barry K."/>
            <person name="Miller A.N."/>
            <person name="Grigoriev I.V."/>
            <person name="Debuchy R."/>
            <person name="Gladieux P."/>
            <person name="Thoren M.H."/>
            <person name="Johannesson H."/>
        </authorList>
    </citation>
    <scope>NUCLEOTIDE SEQUENCE</scope>
    <source>
        <strain evidence="2">SMH4131-1</strain>
    </source>
</reference>
<comment type="caution">
    <text evidence="2">The sequence shown here is derived from an EMBL/GenBank/DDBJ whole genome shotgun (WGS) entry which is preliminary data.</text>
</comment>
<dbReference type="PANTHER" id="PTHR12069:SF0">
    <property type="entry name" value="DNA-DIRECTED RNA POLYMERASE III SUBUNIT RPC5"/>
    <property type="match status" value="1"/>
</dbReference>
<evidence type="ECO:0000256" key="1">
    <source>
        <dbReference type="SAM" id="MobiDB-lite"/>
    </source>
</evidence>
<feature type="region of interest" description="Disordered" evidence="1">
    <location>
        <begin position="133"/>
        <end position="158"/>
    </location>
</feature>
<reference evidence="2" key="1">
    <citation type="journal article" date="2023" name="Mol. Phylogenet. Evol.">
        <title>Genome-scale phylogeny and comparative genomics of the fungal order Sordariales.</title>
        <authorList>
            <person name="Hensen N."/>
            <person name="Bonometti L."/>
            <person name="Westerberg I."/>
            <person name="Brannstrom I.O."/>
            <person name="Guillou S."/>
            <person name="Cros-Aarteil S."/>
            <person name="Calhoun S."/>
            <person name="Haridas S."/>
            <person name="Kuo A."/>
            <person name="Mondo S."/>
            <person name="Pangilinan J."/>
            <person name="Riley R."/>
            <person name="LaButti K."/>
            <person name="Andreopoulos B."/>
            <person name="Lipzen A."/>
            <person name="Chen C."/>
            <person name="Yan M."/>
            <person name="Daum C."/>
            <person name="Ng V."/>
            <person name="Clum A."/>
            <person name="Steindorff A."/>
            <person name="Ohm R.A."/>
            <person name="Martin F."/>
            <person name="Silar P."/>
            <person name="Natvig D.O."/>
            <person name="Lalanne C."/>
            <person name="Gautier V."/>
            <person name="Ament-Velasquez S.L."/>
            <person name="Kruys A."/>
            <person name="Hutchinson M.I."/>
            <person name="Powell A.J."/>
            <person name="Barry K."/>
            <person name="Miller A.N."/>
            <person name="Grigoriev I.V."/>
            <person name="Debuchy R."/>
            <person name="Gladieux P."/>
            <person name="Hiltunen Thoren M."/>
            <person name="Johannesson H."/>
        </authorList>
    </citation>
    <scope>NUCLEOTIDE SEQUENCE</scope>
    <source>
        <strain evidence="2">SMH4131-1</strain>
    </source>
</reference>
<feature type="region of interest" description="Disordered" evidence="1">
    <location>
        <begin position="309"/>
        <end position="338"/>
    </location>
</feature>
<accession>A0AAE0IHQ6</accession>
<feature type="region of interest" description="Disordered" evidence="1">
    <location>
        <begin position="408"/>
        <end position="448"/>
    </location>
</feature>
<dbReference type="Pfam" id="PF04801">
    <property type="entry name" value="RPC5"/>
    <property type="match status" value="2"/>
</dbReference>
<dbReference type="EMBL" id="JAUEPO010000004">
    <property type="protein sequence ID" value="KAK3324546.1"/>
    <property type="molecule type" value="Genomic_DNA"/>
</dbReference>
<sequence length="448" mass="47802">MDPDLDEHPRRADGEATQKAPQHQHSRKSQEVEDDPIVATYSVFIKPPLEKHRKVVVLQYVNKTSQDPAHLRVPRVTAMRVKPGTGMYEVDVPVDTTEAYDRNKGVAWGTALQKSMETKKGGSLGLAGGFGVGAPVNRGGRRGGGRGGGNGDGDDDVPVGQLSWVEANRQDKVFKTQTLGGGESAEEVNTKAMVGVFQGKNIHLTPVYSLVHLRPVAHHLDAVSEQERLARATPGGPPTGAPDKSAGRAIHMTLKAAMDDEGGLTAETMADRLRAVQAEAWQKMEYVHDEDEAAWEAYNECLLLRAAPEPNHTTSSKKGKEPATAAAAADGTTDDSSAPDLVTKVARLQTDWGEDELLRAVAGIKRDDKKPGEEAILTPHSEPAFAKAVAKPKPKAKAKAKEVTFKEEVAEADAAPKRRPGRATAAAARRGGSRTRGGGGPSDAMDID</sequence>
<evidence type="ECO:0000313" key="3">
    <source>
        <dbReference type="Proteomes" id="UP001286456"/>
    </source>
</evidence>
<feature type="compositionally biased region" description="Basic and acidic residues" evidence="1">
    <location>
        <begin position="1"/>
        <end position="16"/>
    </location>
</feature>
<dbReference type="GO" id="GO:0005666">
    <property type="term" value="C:RNA polymerase III complex"/>
    <property type="evidence" value="ECO:0007669"/>
    <property type="project" value="TreeGrafter"/>
</dbReference>
<feature type="compositionally biased region" description="Low complexity" evidence="1">
    <location>
        <begin position="323"/>
        <end position="338"/>
    </location>
</feature>
<protein>
    <submittedName>
        <fullName evidence="2">Sin-like protein conserved region-domain-containing protein</fullName>
    </submittedName>
</protein>
<dbReference type="Proteomes" id="UP001286456">
    <property type="component" value="Unassembled WGS sequence"/>
</dbReference>
<organism evidence="2 3">
    <name type="scientific">Cercophora scortea</name>
    <dbReference type="NCBI Taxonomy" id="314031"/>
    <lineage>
        <taxon>Eukaryota</taxon>
        <taxon>Fungi</taxon>
        <taxon>Dikarya</taxon>
        <taxon>Ascomycota</taxon>
        <taxon>Pezizomycotina</taxon>
        <taxon>Sordariomycetes</taxon>
        <taxon>Sordariomycetidae</taxon>
        <taxon>Sordariales</taxon>
        <taxon>Lasiosphaeriaceae</taxon>
        <taxon>Cercophora</taxon>
    </lineage>
</organism>
<name>A0AAE0IHQ6_9PEZI</name>
<evidence type="ECO:0000313" key="2">
    <source>
        <dbReference type="EMBL" id="KAK3324546.1"/>
    </source>
</evidence>
<dbReference type="AlphaFoldDB" id="A0AAE0IHQ6"/>
<gene>
    <name evidence="2" type="ORF">B0T19DRAFT_232265</name>
</gene>
<dbReference type="InterPro" id="IPR006886">
    <property type="entry name" value="RNA_pol_III_Rpc5"/>
</dbReference>
<dbReference type="GO" id="GO:0042797">
    <property type="term" value="P:tRNA transcription by RNA polymerase III"/>
    <property type="evidence" value="ECO:0007669"/>
    <property type="project" value="TreeGrafter"/>
</dbReference>
<keyword evidence="3" id="KW-1185">Reference proteome</keyword>